<name>A0AAD5CL10_AMBAR</name>
<keyword evidence="2" id="KW-1185">Reference proteome</keyword>
<protein>
    <submittedName>
        <fullName evidence="1">Uncharacterized protein</fullName>
    </submittedName>
</protein>
<comment type="caution">
    <text evidence="1">The sequence shown here is derived from an EMBL/GenBank/DDBJ whole genome shotgun (WGS) entry which is preliminary data.</text>
</comment>
<sequence>IWLNSEGDLVEEQQLMEVAFVACLPGRTAAAVELSALLEQIRNNWQATIEECPISCQVASYNRRVSDQPPSEYYMEVTSMGSVIARSGKKLHSQIFEKPICTSNAYNEQFRYSLGSKIISYRGRKKKLKPTTVHK</sequence>
<dbReference type="EMBL" id="JAMZMK010007791">
    <property type="protein sequence ID" value="KAI7743160.1"/>
    <property type="molecule type" value="Genomic_DNA"/>
</dbReference>
<evidence type="ECO:0000313" key="1">
    <source>
        <dbReference type="EMBL" id="KAI7743160.1"/>
    </source>
</evidence>
<dbReference type="AlphaFoldDB" id="A0AAD5CL10"/>
<evidence type="ECO:0000313" key="2">
    <source>
        <dbReference type="Proteomes" id="UP001206925"/>
    </source>
</evidence>
<gene>
    <name evidence="1" type="ORF">M8C21_023710</name>
</gene>
<feature type="non-terminal residue" evidence="1">
    <location>
        <position position="1"/>
    </location>
</feature>
<dbReference type="Proteomes" id="UP001206925">
    <property type="component" value="Unassembled WGS sequence"/>
</dbReference>
<proteinExistence type="predicted"/>
<accession>A0AAD5CL10</accession>
<reference evidence="1" key="1">
    <citation type="submission" date="2022-06" db="EMBL/GenBank/DDBJ databases">
        <title>Uncovering the hologenomic basis of an extraordinary plant invasion.</title>
        <authorList>
            <person name="Bieker V.C."/>
            <person name="Martin M.D."/>
            <person name="Gilbert T."/>
            <person name="Hodgins K."/>
            <person name="Battlay P."/>
            <person name="Petersen B."/>
            <person name="Wilson J."/>
        </authorList>
    </citation>
    <scope>NUCLEOTIDE SEQUENCE</scope>
    <source>
        <strain evidence="1">AA19_3_7</strain>
        <tissue evidence="1">Leaf</tissue>
    </source>
</reference>
<organism evidence="1 2">
    <name type="scientific">Ambrosia artemisiifolia</name>
    <name type="common">Common ragweed</name>
    <dbReference type="NCBI Taxonomy" id="4212"/>
    <lineage>
        <taxon>Eukaryota</taxon>
        <taxon>Viridiplantae</taxon>
        <taxon>Streptophyta</taxon>
        <taxon>Embryophyta</taxon>
        <taxon>Tracheophyta</taxon>
        <taxon>Spermatophyta</taxon>
        <taxon>Magnoliopsida</taxon>
        <taxon>eudicotyledons</taxon>
        <taxon>Gunneridae</taxon>
        <taxon>Pentapetalae</taxon>
        <taxon>asterids</taxon>
        <taxon>campanulids</taxon>
        <taxon>Asterales</taxon>
        <taxon>Asteraceae</taxon>
        <taxon>Asteroideae</taxon>
        <taxon>Heliantheae alliance</taxon>
        <taxon>Heliantheae</taxon>
        <taxon>Ambrosia</taxon>
    </lineage>
</organism>